<comment type="caution">
    <text evidence="2">The sequence shown here is derived from an EMBL/GenBank/DDBJ whole genome shotgun (WGS) entry which is preliminary data.</text>
</comment>
<organism evidence="2 3">
    <name type="scientific">Tanacetum coccineum</name>
    <dbReference type="NCBI Taxonomy" id="301880"/>
    <lineage>
        <taxon>Eukaryota</taxon>
        <taxon>Viridiplantae</taxon>
        <taxon>Streptophyta</taxon>
        <taxon>Embryophyta</taxon>
        <taxon>Tracheophyta</taxon>
        <taxon>Spermatophyta</taxon>
        <taxon>Magnoliopsida</taxon>
        <taxon>eudicotyledons</taxon>
        <taxon>Gunneridae</taxon>
        <taxon>Pentapetalae</taxon>
        <taxon>asterids</taxon>
        <taxon>campanulids</taxon>
        <taxon>Asterales</taxon>
        <taxon>Asteraceae</taxon>
        <taxon>Asteroideae</taxon>
        <taxon>Anthemideae</taxon>
        <taxon>Anthemidinae</taxon>
        <taxon>Tanacetum</taxon>
    </lineage>
</organism>
<sequence>MKDDQPSSSGWIYSSSEVMMVMSAKALLDWTMDSRVSYRMTPMLDLFLDFLECDRGRVLLGDNKECKNRGIDNVRVQLKDGSSFVLHNVSELNASAERKDSLVHV</sequence>
<keyword evidence="3" id="KW-1185">Reference proteome</keyword>
<protein>
    <recommendedName>
        <fullName evidence="1">Retrovirus-related Pol polyprotein from transposon TNT 1-94-like beta-barrel domain-containing protein</fullName>
    </recommendedName>
</protein>
<evidence type="ECO:0000313" key="2">
    <source>
        <dbReference type="EMBL" id="GJT94893.1"/>
    </source>
</evidence>
<proteinExistence type="predicted"/>
<gene>
    <name evidence="2" type="ORF">Tco_1090411</name>
</gene>
<reference evidence="2" key="1">
    <citation type="journal article" date="2022" name="Int. J. Mol. Sci.">
        <title>Draft Genome of Tanacetum Coccineum: Genomic Comparison of Closely Related Tanacetum-Family Plants.</title>
        <authorList>
            <person name="Yamashiro T."/>
            <person name="Shiraishi A."/>
            <person name="Nakayama K."/>
            <person name="Satake H."/>
        </authorList>
    </citation>
    <scope>NUCLEOTIDE SEQUENCE</scope>
</reference>
<accession>A0ABQ5I444</accession>
<feature type="domain" description="Retrovirus-related Pol polyprotein from transposon TNT 1-94-like beta-barrel" evidence="1">
    <location>
        <begin position="30"/>
        <end position="89"/>
    </location>
</feature>
<evidence type="ECO:0000313" key="3">
    <source>
        <dbReference type="Proteomes" id="UP001151760"/>
    </source>
</evidence>
<reference evidence="2" key="2">
    <citation type="submission" date="2022-01" db="EMBL/GenBank/DDBJ databases">
        <authorList>
            <person name="Yamashiro T."/>
            <person name="Shiraishi A."/>
            <person name="Satake H."/>
            <person name="Nakayama K."/>
        </authorList>
    </citation>
    <scope>NUCLEOTIDE SEQUENCE</scope>
</reference>
<dbReference type="EMBL" id="BQNB010020339">
    <property type="protein sequence ID" value="GJT94893.1"/>
    <property type="molecule type" value="Genomic_DNA"/>
</dbReference>
<dbReference type="Proteomes" id="UP001151760">
    <property type="component" value="Unassembled WGS sequence"/>
</dbReference>
<evidence type="ECO:0000259" key="1">
    <source>
        <dbReference type="Pfam" id="PF22936"/>
    </source>
</evidence>
<name>A0ABQ5I444_9ASTR</name>
<dbReference type="Pfam" id="PF22936">
    <property type="entry name" value="Pol_BBD"/>
    <property type="match status" value="1"/>
</dbReference>
<dbReference type="InterPro" id="IPR054722">
    <property type="entry name" value="PolX-like_BBD"/>
</dbReference>